<evidence type="ECO:0008006" key="3">
    <source>
        <dbReference type="Google" id="ProtNLM"/>
    </source>
</evidence>
<evidence type="ECO:0000313" key="1">
    <source>
        <dbReference type="EMBL" id="SHG67774.1"/>
    </source>
</evidence>
<dbReference type="Proteomes" id="UP000184108">
    <property type="component" value="Unassembled WGS sequence"/>
</dbReference>
<sequence length="259" mass="29695">MKKIFQIKKPCPQLWEDMQNTADGKFCDVCEKKVWDLDHMPRTEIDEILKNGDSICGKTSLLKPAFSSVFLALTLTSAIYTNAQTANKSLVENVYQKNITISGHLVSLKNRKLVSGAISLVTLDQLYQAKADENGNFTLSFPEKALTEHNIIRIDYTVLESNNKEFTDQNSSIFKTNELLGKQNFEIEDRYVTIGGIMISDNAPPDYYFLDGKKIGKRKFENVQKEHPEYKYLAFYDDVIVQKLAKKSYIKNLYLLYSK</sequence>
<proteinExistence type="predicted"/>
<dbReference type="EMBL" id="FQVE01000007">
    <property type="protein sequence ID" value="SHG67774.1"/>
    <property type="molecule type" value="Genomic_DNA"/>
</dbReference>
<gene>
    <name evidence="1" type="ORF">SAMN02787073_4635</name>
</gene>
<reference evidence="2" key="1">
    <citation type="submission" date="2016-11" db="EMBL/GenBank/DDBJ databases">
        <authorList>
            <person name="Varghese N."/>
            <person name="Submissions S."/>
        </authorList>
    </citation>
    <scope>NUCLEOTIDE SEQUENCE [LARGE SCALE GENOMIC DNA]</scope>
    <source>
        <strain evidence="2">YR203</strain>
    </source>
</reference>
<dbReference type="RefSeq" id="WP_073175459.1">
    <property type="nucleotide sequence ID" value="NZ_FQVE01000007.1"/>
</dbReference>
<protein>
    <recommendedName>
        <fullName evidence="3">CarboxypepD_reg-like domain-containing protein</fullName>
    </recommendedName>
</protein>
<name>A0A1M5LRL9_9FLAO</name>
<dbReference type="AlphaFoldDB" id="A0A1M5LRL9"/>
<evidence type="ECO:0000313" key="2">
    <source>
        <dbReference type="Proteomes" id="UP000184108"/>
    </source>
</evidence>
<organism evidence="1 2">
    <name type="scientific">Chryseobacterium vrystaatense</name>
    <dbReference type="NCBI Taxonomy" id="307480"/>
    <lineage>
        <taxon>Bacteria</taxon>
        <taxon>Pseudomonadati</taxon>
        <taxon>Bacteroidota</taxon>
        <taxon>Flavobacteriia</taxon>
        <taxon>Flavobacteriales</taxon>
        <taxon>Weeksellaceae</taxon>
        <taxon>Chryseobacterium group</taxon>
        <taxon>Chryseobacterium</taxon>
    </lineage>
</organism>
<accession>A0A1M5LRL9</accession>